<organism evidence="2 3">
    <name type="scientific">Stenotrophomonas koreensis</name>
    <dbReference type="NCBI Taxonomy" id="266128"/>
    <lineage>
        <taxon>Bacteria</taxon>
        <taxon>Pseudomonadati</taxon>
        <taxon>Pseudomonadota</taxon>
        <taxon>Gammaproteobacteria</taxon>
        <taxon>Lysobacterales</taxon>
        <taxon>Lysobacteraceae</taxon>
        <taxon>Stenotrophomonas</taxon>
    </lineage>
</organism>
<protein>
    <submittedName>
        <fullName evidence="2">Methyltransferase domain-containing protein</fullName>
    </submittedName>
</protein>
<evidence type="ECO:0000256" key="1">
    <source>
        <dbReference type="SAM" id="MobiDB-lite"/>
    </source>
</evidence>
<sequence length="210" mass="24514">MIQQTDNNPAMKKTRENDSKTQGTMTTQNPEQPKKVLNLGCGRRKMAGAVNVDFFAEEADVRHNLDTFPYPFNDEEFDEIHAWNVIEHLKDTISVMNELHRIAKKDALVHIRVPHFRSACLYEDITHQRGFAWRSFDIFTENGEIYGEYSKKSFRIIERKYSPYLFPIIYRILSKFPIVTDNLISKYIPMASIEFTMQVKKEMIKPATGS</sequence>
<feature type="compositionally biased region" description="Polar residues" evidence="1">
    <location>
        <begin position="20"/>
        <end position="31"/>
    </location>
</feature>
<dbReference type="AlphaFoldDB" id="A0A7W3YW08"/>
<accession>A0A7W3YW08</accession>
<dbReference type="Proteomes" id="UP000550609">
    <property type="component" value="Unassembled WGS sequence"/>
</dbReference>
<dbReference type="Gene3D" id="3.40.50.150">
    <property type="entry name" value="Vaccinia Virus protein VP39"/>
    <property type="match status" value="1"/>
</dbReference>
<evidence type="ECO:0000313" key="2">
    <source>
        <dbReference type="EMBL" id="MBB1117752.1"/>
    </source>
</evidence>
<gene>
    <name evidence="2" type="ORF">H4O09_11890</name>
</gene>
<keyword evidence="2" id="KW-0808">Transferase</keyword>
<dbReference type="GO" id="GO:0008168">
    <property type="term" value="F:methyltransferase activity"/>
    <property type="evidence" value="ECO:0007669"/>
    <property type="project" value="UniProtKB-KW"/>
</dbReference>
<keyword evidence="2" id="KW-0489">Methyltransferase</keyword>
<dbReference type="EMBL" id="JACIUV010000005">
    <property type="protein sequence ID" value="MBB1117752.1"/>
    <property type="molecule type" value="Genomic_DNA"/>
</dbReference>
<dbReference type="SUPFAM" id="SSF53335">
    <property type="entry name" value="S-adenosyl-L-methionine-dependent methyltransferases"/>
    <property type="match status" value="1"/>
</dbReference>
<proteinExistence type="predicted"/>
<feature type="region of interest" description="Disordered" evidence="1">
    <location>
        <begin position="1"/>
        <end position="35"/>
    </location>
</feature>
<dbReference type="RefSeq" id="WP_182622735.1">
    <property type="nucleotide sequence ID" value="NZ_JACIUV010000005.1"/>
</dbReference>
<comment type="caution">
    <text evidence="2">The sequence shown here is derived from an EMBL/GenBank/DDBJ whole genome shotgun (WGS) entry which is preliminary data.</text>
</comment>
<dbReference type="GO" id="GO:0032259">
    <property type="term" value="P:methylation"/>
    <property type="evidence" value="ECO:0007669"/>
    <property type="project" value="UniProtKB-KW"/>
</dbReference>
<evidence type="ECO:0000313" key="3">
    <source>
        <dbReference type="Proteomes" id="UP000550609"/>
    </source>
</evidence>
<dbReference type="Pfam" id="PF13489">
    <property type="entry name" value="Methyltransf_23"/>
    <property type="match status" value="1"/>
</dbReference>
<name>A0A7W3YW08_9GAMM</name>
<reference evidence="2 3" key="1">
    <citation type="submission" date="2020-08" db="EMBL/GenBank/DDBJ databases">
        <title>Stenotrophomonas sp. W1S232.</title>
        <authorList>
            <person name="Deng Y."/>
        </authorList>
    </citation>
    <scope>NUCLEOTIDE SEQUENCE [LARGE SCALE GENOMIC DNA]</scope>
    <source>
        <strain evidence="2 3">W1S232</strain>
    </source>
</reference>
<dbReference type="InterPro" id="IPR029063">
    <property type="entry name" value="SAM-dependent_MTases_sf"/>
</dbReference>